<dbReference type="InParanoid" id="A0A024FX43"/>
<sequence>MPNTKLRVLLVTGLMLFCGKSEANYGKQFLGILNVTSSNKRGFSSCHRCLVTSLGIKQMSLVHATAEYRLYLLNGRHSDLVRTFTLRCNSEYTCFVSAQSTREYTLNNQARSRSRQFTNKDTLMSVDRSLHRITKTVLLAMTEVESANWIGDSFSSSRFISDSRKWNHEKLAFIHSQVLEVPVFFGDVP</sequence>
<feature type="chain" id="PRO_5001531965" evidence="1">
    <location>
        <begin position="24"/>
        <end position="189"/>
    </location>
</feature>
<dbReference type="EMBL" id="CAIX01001890">
    <property type="protein sequence ID" value="CCI11753.1"/>
    <property type="molecule type" value="Genomic_DNA"/>
</dbReference>
<feature type="signal peptide" evidence="1">
    <location>
        <begin position="1"/>
        <end position="23"/>
    </location>
</feature>
<evidence type="ECO:0000256" key="1">
    <source>
        <dbReference type="SAM" id="SignalP"/>
    </source>
</evidence>
<keyword evidence="1" id="KW-0732">Signal</keyword>
<accession>A0A024FX43</accession>
<name>A0A024FX43_9STRA</name>
<dbReference type="AlphaFoldDB" id="A0A024FX43"/>
<dbReference type="Proteomes" id="UP000053237">
    <property type="component" value="Unassembled WGS sequence"/>
</dbReference>
<protein>
    <submittedName>
        <fullName evidence="2">Uncharacterized protein</fullName>
    </submittedName>
</protein>
<gene>
    <name evidence="2" type="ORF">BN9_134230</name>
</gene>
<comment type="caution">
    <text evidence="2">The sequence shown here is derived from an EMBL/GenBank/DDBJ whole genome shotgun (WGS) entry which is preliminary data.</text>
</comment>
<proteinExistence type="predicted"/>
<evidence type="ECO:0000313" key="2">
    <source>
        <dbReference type="EMBL" id="CCI11753.1"/>
    </source>
</evidence>
<organism evidence="2 3">
    <name type="scientific">Albugo candida</name>
    <dbReference type="NCBI Taxonomy" id="65357"/>
    <lineage>
        <taxon>Eukaryota</taxon>
        <taxon>Sar</taxon>
        <taxon>Stramenopiles</taxon>
        <taxon>Oomycota</taxon>
        <taxon>Peronosporomycetes</taxon>
        <taxon>Albuginales</taxon>
        <taxon>Albuginaceae</taxon>
        <taxon>Albugo</taxon>
    </lineage>
</organism>
<reference evidence="2 3" key="1">
    <citation type="submission" date="2012-05" db="EMBL/GenBank/DDBJ databases">
        <title>Recombination and specialization in a pathogen metapopulation.</title>
        <authorList>
            <person name="Gardiner A."/>
            <person name="Kemen E."/>
            <person name="Schultz-Larsen T."/>
            <person name="MacLean D."/>
            <person name="Van Oosterhout C."/>
            <person name="Jones J.D.G."/>
        </authorList>
    </citation>
    <scope>NUCLEOTIDE SEQUENCE [LARGE SCALE GENOMIC DNA]</scope>
    <source>
        <strain evidence="2 3">Ac Nc2</strain>
    </source>
</reference>
<evidence type="ECO:0000313" key="3">
    <source>
        <dbReference type="Proteomes" id="UP000053237"/>
    </source>
</evidence>
<keyword evidence="3" id="KW-1185">Reference proteome</keyword>